<dbReference type="InterPro" id="IPR054353">
    <property type="entry name" value="IstA-like_C"/>
</dbReference>
<dbReference type="GO" id="GO:0003676">
    <property type="term" value="F:nucleic acid binding"/>
    <property type="evidence" value="ECO:0007669"/>
    <property type="project" value="InterPro"/>
</dbReference>
<organism evidence="3 4">
    <name type="scientific">Siminovitchia fortis</name>
    <dbReference type="NCBI Taxonomy" id="254758"/>
    <lineage>
        <taxon>Bacteria</taxon>
        <taxon>Bacillati</taxon>
        <taxon>Bacillota</taxon>
        <taxon>Bacilli</taxon>
        <taxon>Bacillales</taxon>
        <taxon>Bacillaceae</taxon>
        <taxon>Siminovitchia</taxon>
    </lineage>
</organism>
<evidence type="ECO:0000256" key="1">
    <source>
        <dbReference type="ARBA" id="ARBA00009277"/>
    </source>
</evidence>
<sequence>MITLKEKQTIIKLYLEGVSEREISKRTKKARNTVRKYIKQYEKGRHEDVNDLPITEEVMKQPSYKKRKGKKKVLTEEIKGILRGYIKANVWKKNHYMKKQQMKMIDMHEELLDAGFIISYTTVRNFVNSETAKTKEVFIRRHCEPGHEAEFDWGELKLEIDGAFKTYNLAVFTLPYSNYRFAKIYESQSMICVLDVHVEFINHVGFIPKVFTYDNMRTVVKAFIGTERKITDSMINLSNYYQFDIRLCQPRKGNEKGHVERSVEFIRRKAFSTIHSFNNLKEAEVHLLTTLERINNRNHYEHKAKHHELMKNEAVISSPAITPFDASDMVEVRVDKYSTVVINQNHYSVPEGNVGKYIKAKVGAKNIKLFIDGQLEAMHIRNWGVHQWVMDINHFLKTFQRKKGAIAQSECLRQAPTQIKNIYYQHYIGKEKEFLELLLYVKENDNLNQVLEAIKDLENIRLDYVSTERILFICEQSLPTESATTRRDDTINQSESNMIAYTKMFGQLKEVASS</sequence>
<dbReference type="InterPro" id="IPR001584">
    <property type="entry name" value="Integrase_cat-core"/>
</dbReference>
<dbReference type="SUPFAM" id="SSF46689">
    <property type="entry name" value="Homeodomain-like"/>
    <property type="match status" value="1"/>
</dbReference>
<dbReference type="InterPro" id="IPR036397">
    <property type="entry name" value="RNaseH_sf"/>
</dbReference>
<reference evidence="3" key="1">
    <citation type="submission" date="2018-12" db="EMBL/GenBank/DDBJ databases">
        <authorList>
            <person name="Sun L."/>
            <person name="Chen Z."/>
        </authorList>
    </citation>
    <scope>NUCLEOTIDE SEQUENCE [LARGE SCALE GENOMIC DNA]</scope>
    <source>
        <strain evidence="3">DSM 16012</strain>
    </source>
</reference>
<dbReference type="Gene3D" id="3.30.420.10">
    <property type="entry name" value="Ribonuclease H-like superfamily/Ribonuclease H"/>
    <property type="match status" value="1"/>
</dbReference>
<dbReference type="GO" id="GO:0015074">
    <property type="term" value="P:DNA integration"/>
    <property type="evidence" value="ECO:0007669"/>
    <property type="project" value="InterPro"/>
</dbReference>
<dbReference type="Pfam" id="PF13384">
    <property type="entry name" value="HTH_23"/>
    <property type="match status" value="1"/>
</dbReference>
<proteinExistence type="inferred from homology"/>
<dbReference type="InterPro" id="IPR009057">
    <property type="entry name" value="Homeodomain-like_sf"/>
</dbReference>
<feature type="domain" description="Integrase catalytic" evidence="2">
    <location>
        <begin position="141"/>
        <end position="314"/>
    </location>
</feature>
<comment type="caution">
    <text evidence="3">The sequence shown here is derived from an EMBL/GenBank/DDBJ whole genome shotgun (WGS) entry which is preliminary data.</text>
</comment>
<gene>
    <name evidence="3" type="ORF">D4N35_017635</name>
</gene>
<dbReference type="Pfam" id="PF22483">
    <property type="entry name" value="Mu-transpos_C_2"/>
    <property type="match status" value="1"/>
</dbReference>
<dbReference type="SUPFAM" id="SSF53098">
    <property type="entry name" value="Ribonuclease H-like"/>
    <property type="match status" value="1"/>
</dbReference>
<dbReference type="EMBL" id="QYTU02000081">
    <property type="protein sequence ID" value="RWR04036.1"/>
    <property type="molecule type" value="Genomic_DNA"/>
</dbReference>
<dbReference type="Proteomes" id="UP000273811">
    <property type="component" value="Unassembled WGS sequence"/>
</dbReference>
<evidence type="ECO:0000313" key="3">
    <source>
        <dbReference type="EMBL" id="RWR04036.1"/>
    </source>
</evidence>
<dbReference type="AlphaFoldDB" id="A0A443IIZ0"/>
<dbReference type="Gene3D" id="1.10.10.10">
    <property type="entry name" value="Winged helix-like DNA-binding domain superfamily/Winged helix DNA-binding domain"/>
    <property type="match status" value="1"/>
</dbReference>
<dbReference type="PROSITE" id="PS50994">
    <property type="entry name" value="INTEGRASE"/>
    <property type="match status" value="1"/>
</dbReference>
<keyword evidence="4" id="KW-1185">Reference proteome</keyword>
<dbReference type="RefSeq" id="WP_120076004.1">
    <property type="nucleotide sequence ID" value="NZ_VDTW01000121.1"/>
</dbReference>
<dbReference type="PANTHER" id="PTHR35004">
    <property type="entry name" value="TRANSPOSASE RV3428C-RELATED"/>
    <property type="match status" value="1"/>
</dbReference>
<dbReference type="NCBIfam" id="NF033546">
    <property type="entry name" value="transpos_IS21"/>
    <property type="match status" value="1"/>
</dbReference>
<evidence type="ECO:0000259" key="2">
    <source>
        <dbReference type="PROSITE" id="PS50994"/>
    </source>
</evidence>
<protein>
    <submittedName>
        <fullName evidence="3">IS21 family transposase</fullName>
    </submittedName>
</protein>
<dbReference type="PANTHER" id="PTHR35004:SF7">
    <property type="entry name" value="INTEGRASE PROTEIN"/>
    <property type="match status" value="1"/>
</dbReference>
<dbReference type="GeneID" id="56393594"/>
<name>A0A443IIZ0_9BACI</name>
<dbReference type="OrthoDB" id="92877at2"/>
<dbReference type="InterPro" id="IPR012337">
    <property type="entry name" value="RNaseH-like_sf"/>
</dbReference>
<accession>A0A443IIZ0</accession>
<comment type="similarity">
    <text evidence="1">Belongs to the transposase IS21/IS408/IS1162 family.</text>
</comment>
<dbReference type="InterPro" id="IPR036388">
    <property type="entry name" value="WH-like_DNA-bd_sf"/>
</dbReference>
<evidence type="ECO:0000313" key="4">
    <source>
        <dbReference type="Proteomes" id="UP000273811"/>
    </source>
</evidence>